<keyword evidence="3" id="KW-0547">Nucleotide-binding</keyword>
<keyword evidence="4" id="KW-0067">ATP-binding</keyword>
<dbReference type="Gene3D" id="3.40.50.300">
    <property type="entry name" value="P-loop containing nucleotide triphosphate hydrolases"/>
    <property type="match status" value="1"/>
</dbReference>
<dbReference type="Gene3D" id="1.20.1560.10">
    <property type="entry name" value="ABC transporter type 1, transmembrane domain"/>
    <property type="match status" value="1"/>
</dbReference>
<dbReference type="EMBL" id="ABXP02000066">
    <property type="protein sequence ID" value="KKC29906.1"/>
    <property type="molecule type" value="Genomic_DNA"/>
</dbReference>
<dbReference type="PROSITE" id="PS50929">
    <property type="entry name" value="ABC_TM1F"/>
    <property type="match status" value="1"/>
</dbReference>
<dbReference type="SUPFAM" id="SSF90123">
    <property type="entry name" value="ABC transporter transmembrane region"/>
    <property type="match status" value="1"/>
</dbReference>
<dbReference type="PROSITE" id="PS50893">
    <property type="entry name" value="ABC_TRANSPORTER_2"/>
    <property type="match status" value="1"/>
</dbReference>
<evidence type="ECO:0000259" key="7">
    <source>
        <dbReference type="PROSITE" id="PS50893"/>
    </source>
</evidence>
<dbReference type="GO" id="GO:0016887">
    <property type="term" value="F:ATP hydrolysis activity"/>
    <property type="evidence" value="ECO:0007669"/>
    <property type="project" value="InterPro"/>
</dbReference>
<dbReference type="AlphaFoldDB" id="A0A0F5PNB9"/>
<dbReference type="InterPro" id="IPR036640">
    <property type="entry name" value="ABC1_TM_sf"/>
</dbReference>
<evidence type="ECO:0000259" key="8">
    <source>
        <dbReference type="PROSITE" id="PS50929"/>
    </source>
</evidence>
<evidence type="ECO:0000256" key="3">
    <source>
        <dbReference type="ARBA" id="ARBA00022741"/>
    </source>
</evidence>
<proteinExistence type="predicted"/>
<keyword evidence="2" id="KW-0812">Transmembrane</keyword>
<dbReference type="CDD" id="cd03228">
    <property type="entry name" value="ABCC_MRP_Like"/>
    <property type="match status" value="1"/>
</dbReference>
<comment type="subcellular location">
    <subcellularLocation>
        <location evidence="1">Cell membrane</location>
        <topology evidence="1">Multi-pass membrane protein</topology>
    </subcellularLocation>
</comment>
<reference evidence="10" key="3">
    <citation type="submission" date="2015-02" db="EMBL/GenBank/DDBJ databases">
        <title>Genome analysis of three genomes within the thermophilic hydrogenogenic bacterial species Caldanaerobacter subterraneus.</title>
        <authorList>
            <person name="Sant'Anna F.H."/>
            <person name="Lebedinsky A."/>
            <person name="Sokolova T."/>
            <person name="Robb F.T."/>
            <person name="Gonzalez J.M."/>
        </authorList>
    </citation>
    <scope>NUCLEOTIDE SEQUENCE [LARGE SCALE GENOMIC DNA]</scope>
    <source>
        <strain evidence="10">DSM 12653</strain>
    </source>
</reference>
<dbReference type="Pfam" id="PF00005">
    <property type="entry name" value="ABC_tran"/>
    <property type="match status" value="1"/>
</dbReference>
<dbReference type="GO" id="GO:0005886">
    <property type="term" value="C:plasma membrane"/>
    <property type="evidence" value="ECO:0007669"/>
    <property type="project" value="UniProtKB-SubCell"/>
</dbReference>
<dbReference type="SMART" id="SM00382">
    <property type="entry name" value="AAA"/>
    <property type="match status" value="1"/>
</dbReference>
<dbReference type="SUPFAM" id="SSF52540">
    <property type="entry name" value="P-loop containing nucleoside triphosphate hydrolases"/>
    <property type="match status" value="1"/>
</dbReference>
<comment type="caution">
    <text evidence="9">The sequence shown here is derived from an EMBL/GenBank/DDBJ whole genome shotgun (WGS) entry which is preliminary data.</text>
</comment>
<reference evidence="9 10" key="1">
    <citation type="submission" date="2008-07" db="EMBL/GenBank/DDBJ databases">
        <authorList>
            <person name="Gonzalez J."/>
            <person name="Sokolova T."/>
            <person name="Ferriera S."/>
            <person name="Johnson J."/>
            <person name="Kravitz S."/>
            <person name="Beeson K."/>
            <person name="Sutton G."/>
            <person name="Rogers Y.-H."/>
            <person name="Friedman R."/>
            <person name="Frazier M."/>
            <person name="Venter J.C."/>
        </authorList>
    </citation>
    <scope>NUCLEOTIDE SEQUENCE [LARGE SCALE GENOMIC DNA]</scope>
    <source>
        <strain evidence="9 10">DSM 12653</strain>
    </source>
</reference>
<protein>
    <submittedName>
        <fullName evidence="9">ABC-type multidrug/protein/lipid transport system, ATPase component</fullName>
    </submittedName>
</protein>
<accession>A0A0F5PNB9</accession>
<reference evidence="9 10" key="2">
    <citation type="journal article" date="2015" name="BMC Genomics">
        <title>Analysis of three genomes within the thermophilic bacterial species Caldanaerobacter subterraneus with a focus on carbon monoxide dehydrogenase evolution and hydrolase diversity.</title>
        <authorList>
            <person name="Sant'Anna F.H."/>
            <person name="Lebedinsky A.V."/>
            <person name="Sokolova T.G."/>
            <person name="Robb F.T."/>
            <person name="Gonzalez J.M."/>
        </authorList>
    </citation>
    <scope>NUCLEOTIDE SEQUENCE [LARGE SCALE GENOMIC DNA]</scope>
    <source>
        <strain evidence="9 10">DSM 12653</strain>
    </source>
</reference>
<keyword evidence="5" id="KW-1133">Transmembrane helix</keyword>
<gene>
    <name evidence="9" type="ORF">CDSM653_01135</name>
</gene>
<name>A0A0F5PNB9_9THEO</name>
<evidence type="ECO:0000313" key="9">
    <source>
        <dbReference type="EMBL" id="KKC29906.1"/>
    </source>
</evidence>
<dbReference type="Proteomes" id="UP000010146">
    <property type="component" value="Unassembled WGS sequence"/>
</dbReference>
<dbReference type="GO" id="GO:0005524">
    <property type="term" value="F:ATP binding"/>
    <property type="evidence" value="ECO:0007669"/>
    <property type="project" value="UniProtKB-KW"/>
</dbReference>
<dbReference type="PANTHER" id="PTHR43394:SF1">
    <property type="entry name" value="ATP-BINDING CASSETTE SUB-FAMILY B MEMBER 10, MITOCHONDRIAL"/>
    <property type="match status" value="1"/>
</dbReference>
<dbReference type="PANTHER" id="PTHR43394">
    <property type="entry name" value="ATP-DEPENDENT PERMEASE MDL1, MITOCHONDRIAL"/>
    <property type="match status" value="1"/>
</dbReference>
<evidence type="ECO:0000313" key="10">
    <source>
        <dbReference type="Proteomes" id="UP000010146"/>
    </source>
</evidence>
<feature type="domain" description="ABC transmembrane type-1" evidence="8">
    <location>
        <begin position="1"/>
        <end position="54"/>
    </location>
</feature>
<dbReference type="InterPro" id="IPR011527">
    <property type="entry name" value="ABC1_TM_dom"/>
</dbReference>
<organism evidence="9 10">
    <name type="scientific">Caldanaerobacter subterraneus subsp. pacificus DSM 12653</name>
    <dbReference type="NCBI Taxonomy" id="391606"/>
    <lineage>
        <taxon>Bacteria</taxon>
        <taxon>Bacillati</taxon>
        <taxon>Bacillota</taxon>
        <taxon>Clostridia</taxon>
        <taxon>Thermoanaerobacterales</taxon>
        <taxon>Thermoanaerobacteraceae</taxon>
        <taxon>Caldanaerobacter</taxon>
    </lineage>
</organism>
<dbReference type="InterPro" id="IPR039421">
    <property type="entry name" value="Type_1_exporter"/>
</dbReference>
<dbReference type="GO" id="GO:0015421">
    <property type="term" value="F:ABC-type oligopeptide transporter activity"/>
    <property type="evidence" value="ECO:0007669"/>
    <property type="project" value="TreeGrafter"/>
</dbReference>
<evidence type="ECO:0000256" key="2">
    <source>
        <dbReference type="ARBA" id="ARBA00022692"/>
    </source>
</evidence>
<evidence type="ECO:0000256" key="5">
    <source>
        <dbReference type="ARBA" id="ARBA00022989"/>
    </source>
</evidence>
<keyword evidence="6" id="KW-0472">Membrane</keyword>
<evidence type="ECO:0000256" key="6">
    <source>
        <dbReference type="ARBA" id="ARBA00023136"/>
    </source>
</evidence>
<dbReference type="InterPro" id="IPR003439">
    <property type="entry name" value="ABC_transporter-like_ATP-bd"/>
</dbReference>
<evidence type="ECO:0000256" key="1">
    <source>
        <dbReference type="ARBA" id="ARBA00004651"/>
    </source>
</evidence>
<sequence>MVTTIARVIIFFVGGMEIINGNLTIGDFTIISSYFSMMIGSVGYFLNLGKSYQDALVSYDRLRQILDESPEINGTVRLESIETIELRNVSFGYDNSKKIIHDFNYEFEKGKIYCIVGDNGAGKSTLINVILGILVNYYLGEIYYNSIELKELDMYYIRRKIVGVTEQEPKLVNDTIINNLIYGVEVYDYKTIDKLLKDLNVNIDKFHEGLNTKLNEASSNISGGEKLKIAIARTFLKDPDVIVLDEPASALDVVSIEKLKSMLTELKKEKIILIVTHNQEFLNIADEVIDLNRISKKVKCLV</sequence>
<dbReference type="InterPro" id="IPR003593">
    <property type="entry name" value="AAA+_ATPase"/>
</dbReference>
<dbReference type="InterPro" id="IPR027417">
    <property type="entry name" value="P-loop_NTPase"/>
</dbReference>
<feature type="domain" description="ABC transporter" evidence="7">
    <location>
        <begin position="84"/>
        <end position="302"/>
    </location>
</feature>
<evidence type="ECO:0000256" key="4">
    <source>
        <dbReference type="ARBA" id="ARBA00022840"/>
    </source>
</evidence>